<reference evidence="3" key="3">
    <citation type="submission" date="2014-05" db="EMBL/GenBank/DDBJ databases">
        <authorList>
            <person name="Aslett M.A."/>
            <person name="De Silva N."/>
        </authorList>
    </citation>
    <scope>NUCLEOTIDE SEQUENCE</scope>
    <source>
        <strain evidence="3">17X</strain>
    </source>
</reference>
<evidence type="ECO:0000313" key="5">
    <source>
        <dbReference type="Proteomes" id="UP000072904"/>
    </source>
</evidence>
<evidence type="ECO:0000313" key="4">
    <source>
        <dbReference type="Proteomes" id="UP000072874"/>
    </source>
</evidence>
<dbReference type="RefSeq" id="XP_022813171.1">
    <property type="nucleotide sequence ID" value="XM_022955385.1"/>
</dbReference>
<dbReference type="VEuPathDB" id="PlasmoDB:PY04432"/>
<feature type="compositionally biased region" description="Basic and acidic residues" evidence="1">
    <location>
        <begin position="46"/>
        <end position="71"/>
    </location>
</feature>
<dbReference type="VEuPathDB" id="PlasmoDB:Py17XNL_000600697"/>
<feature type="region of interest" description="Disordered" evidence="1">
    <location>
        <begin position="46"/>
        <end position="91"/>
    </location>
</feature>
<dbReference type="OrthoDB" id="361350at2759"/>
<name>A0A078KGX6_PLAYE</name>
<dbReference type="KEGG" id="pyo:PY17X_0614600"/>
<dbReference type="VEuPathDB" id="PlasmoDB:PYYM_0613700"/>
<gene>
    <name evidence="3" type="ORF">PY17X_0614600</name>
    <name evidence="2" type="ORF">PYYM_0613700</name>
</gene>
<proteinExistence type="predicted"/>
<dbReference type="Proteomes" id="UP000072904">
    <property type="component" value="Chromosome 6"/>
</dbReference>
<organism evidence="3 4">
    <name type="scientific">Plasmodium yoelii</name>
    <dbReference type="NCBI Taxonomy" id="5861"/>
    <lineage>
        <taxon>Eukaryota</taxon>
        <taxon>Sar</taxon>
        <taxon>Alveolata</taxon>
        <taxon>Apicomplexa</taxon>
        <taxon>Aconoidasida</taxon>
        <taxon>Haemosporida</taxon>
        <taxon>Plasmodiidae</taxon>
        <taxon>Plasmodium</taxon>
        <taxon>Plasmodium (Vinckeia)</taxon>
    </lineage>
</organism>
<dbReference type="VEuPathDB" id="PlasmoDB:PY17X_0614600"/>
<accession>A0A078KGX6</accession>
<dbReference type="GeneID" id="3790057"/>
<dbReference type="Proteomes" id="UP000072874">
    <property type="component" value="Chromosome 6"/>
</dbReference>
<reference evidence="2" key="2">
    <citation type="submission" date="2014-05" db="EMBL/GenBank/DDBJ databases">
        <authorList>
            <person name="Aslett A.Martin."/>
            <person name="De Silva Nishadi"/>
        </authorList>
    </citation>
    <scope>NUCLEOTIDE SEQUENCE</scope>
    <source>
        <strain evidence="2">YM</strain>
    </source>
</reference>
<reference evidence="3" key="4">
    <citation type="submission" date="2019-05" db="EMBL/GenBank/DDBJ databases">
        <authorList>
            <consortium name="Pathogen Informatics"/>
        </authorList>
    </citation>
    <scope>NUCLEOTIDE SEQUENCE</scope>
    <source>
        <strain evidence="3">17X</strain>
    </source>
</reference>
<dbReference type="VEuPathDB" id="PlasmoDB:PY00556"/>
<reference evidence="4 5" key="1">
    <citation type="journal article" date="2014" name="BMC Biol.">
        <title>A comprehensive evaluation of rodent malaria parasite genomes and gene expression.</title>
        <authorList>
            <person name="Otto T.D."/>
            <person name="Bohme U."/>
            <person name="Jackson A.P."/>
            <person name="Hunt M."/>
            <person name="Franke-Fayard B."/>
            <person name="Hoeijmakers W.A."/>
            <person name="Religa A.A."/>
            <person name="Robertson L."/>
            <person name="Sanders M."/>
            <person name="Ogun S.A."/>
            <person name="Cunningham D."/>
            <person name="Erhart A."/>
            <person name="Billker O."/>
            <person name="Khan S.M."/>
            <person name="Stunnenberg H.G."/>
            <person name="Langhorne J."/>
            <person name="Holder A.A."/>
            <person name="Waters A.P."/>
            <person name="Newbold C.I."/>
            <person name="Pain A."/>
            <person name="Berriman M."/>
            <person name="Janse C.J."/>
        </authorList>
    </citation>
    <scope>NUCLEOTIDE SEQUENCE [LARGE SCALE GENOMIC DNA]</scope>
    <source>
        <strain evidence="3 4">17X</strain>
        <strain evidence="2 5">YM</strain>
    </source>
</reference>
<dbReference type="EMBL" id="LM993660">
    <property type="protein sequence ID" value="VTZ75372.1"/>
    <property type="molecule type" value="Genomic_DNA"/>
</dbReference>
<dbReference type="EMBL" id="LK934634">
    <property type="protein sequence ID" value="CDU16999.1"/>
    <property type="molecule type" value="Genomic_DNA"/>
</dbReference>
<dbReference type="OMA" id="ENYYIGH"/>
<evidence type="ECO:0000256" key="1">
    <source>
        <dbReference type="SAM" id="MobiDB-lite"/>
    </source>
</evidence>
<dbReference type="AlphaFoldDB" id="A0A078KGX6"/>
<protein>
    <submittedName>
        <fullName evidence="3">Uncharacterized protein</fullName>
    </submittedName>
</protein>
<evidence type="ECO:0000313" key="2">
    <source>
        <dbReference type="EMBL" id="CDU16999.1"/>
    </source>
</evidence>
<evidence type="ECO:0000313" key="3">
    <source>
        <dbReference type="EMBL" id="VTZ75372.1"/>
    </source>
</evidence>
<sequence length="868" mass="104075">MLAKKIFLQNFYYLRVVKNVPLKIMDGHILNPRIFYSSDLSRKRATIEKKGSKKSESKKGESKKGESKKGESNNNDDDNNNSSPIDKTNLIEEEKKKKKNSEFINIHENQEKEYFPNMVLKILSDKNGEEEKKRLINEYKKCISKYFEIENEINNLSHKKKKKNELEFGDIFVTLYLCYVEKIYDLDFLTNLSNIFDILYKFEKNVNDRHQLNKQDHIINKDNIKYFSIIFYYFSFLNIKNDILYMNIRNYIINNQVEPIIIYKYLESLSFIKNLYDHNKTYEHISPIVEIIIEEFDNFNNYFLLNILHFLHTLNFIDKNVFSFLSKKLNKNIYHQNANYYDLCMLSRAYALYKNYNITFNKYLCNDIIANITKYEDQFQNENTTIGENIISSSKQNIDDHSEKINNSKDLLKKNIDNENNNETNAYIDEIKNIDRTNYFMFKNSLYNDGINFYSFFLNSKTENREKYKKETIMDINFTMSIKNDNNFEKSKYDDNYNWNDIFNNDVRHKNKNINNKPFIDIKKENMNDDKIVKMCNEYLKENILYEFSHIQLINIFKKMNEIFNKDITKIDNTNISEDINIYTNDYNDENKIIHYKKKLLFIENYYIGHIFFIVDSLLSLNVHHTNKKDFINLENKVFNLIKNNEHYIITNFDSNEIKSVLIFLSQTNKIYKDSFIYCLTHRITDLYINNLCTAKILAIYLHNLLHFTKHKISKKNRFNHTIRNIIYNTYPWLNSNKNSHNTQTTNSINSEITNIYNNIKVKNYSLLQLLSIYICKNVYFMSLSTLTSILRSFSYLSFNDVNFYNVFIPLFMKHMDNLSNVDILNITQAYNKRKIQNKYFYYLLSKVYQSKSTEKTNNLNPPIKLIG</sequence>